<protein>
    <recommendedName>
        <fullName evidence="3">Enoyl reductase (ER) domain-containing protein</fullName>
    </recommendedName>
</protein>
<accession>A0AAE0L8U7</accession>
<dbReference type="Pfam" id="PF08240">
    <property type="entry name" value="ADH_N"/>
    <property type="match status" value="1"/>
</dbReference>
<dbReference type="GO" id="GO:0016651">
    <property type="term" value="F:oxidoreductase activity, acting on NAD(P)H"/>
    <property type="evidence" value="ECO:0007669"/>
    <property type="project" value="TreeGrafter"/>
</dbReference>
<name>A0AAE0L8U7_9CHLO</name>
<keyword evidence="1" id="KW-0521">NADP</keyword>
<dbReference type="EMBL" id="LGRX02006741">
    <property type="protein sequence ID" value="KAK3276152.1"/>
    <property type="molecule type" value="Genomic_DNA"/>
</dbReference>
<evidence type="ECO:0000313" key="5">
    <source>
        <dbReference type="Proteomes" id="UP001190700"/>
    </source>
</evidence>
<dbReference type="PANTHER" id="PTHR48106">
    <property type="entry name" value="QUINONE OXIDOREDUCTASE PIG3-RELATED"/>
    <property type="match status" value="1"/>
</dbReference>
<evidence type="ECO:0000256" key="1">
    <source>
        <dbReference type="ARBA" id="ARBA00022857"/>
    </source>
</evidence>
<dbReference type="AlphaFoldDB" id="A0AAE0L8U7"/>
<gene>
    <name evidence="4" type="ORF">CYMTET_15758</name>
</gene>
<feature type="domain" description="Enoyl reductase (ER)" evidence="3">
    <location>
        <begin position="116"/>
        <end position="459"/>
    </location>
</feature>
<dbReference type="Proteomes" id="UP001190700">
    <property type="component" value="Unassembled WGS sequence"/>
</dbReference>
<sequence>MWSQVHNALRAYSSCGQPLRGLKLRGTLFVNSSRVARANQAVKHQQVARTSATCTLPVRSTSLTAADYCLQRSSTFRSDATIGAFLEVSRGIATGVAGPPSTMKAVVLTKPVQRFNDTCRECFEMQEVPVPVPEAGEILVKVARSQVNPSDSSYLKGMYGKRLEVPSRAGFEGCGTVVNGNGHLPEGARVAFRSFGAWAEYCTAPVQQCIPLPASTEWANAAGAIVNPLTAYCLVDIAKSRGAKVMVLTAAASGLGRQMIRYGKSLGIGSIAVVRRAEQARICLDEGALAALDSSDPAFALQLQEACSRHSCGICFDALAGPVAAQVFEALAEAQDTGASWTLLHMECHPLGCEGVEGRAGEFCRGLCTFMGVSGKPLGDLPWSHLIFQGKSVQGFWMTKHLDDLLAVDPDKVKGMLTGVGTLLQRELCTTVSRTFKLEDVADALLYMRRNMSLGKVHLLVEDDETAMHKARALAVEWRICRIRNPDARAVALGLWL</sequence>
<dbReference type="InterPro" id="IPR013154">
    <property type="entry name" value="ADH-like_N"/>
</dbReference>
<comment type="caution">
    <text evidence="4">The sequence shown here is derived from an EMBL/GenBank/DDBJ whole genome shotgun (WGS) entry which is preliminary data.</text>
</comment>
<keyword evidence="5" id="KW-1185">Reference proteome</keyword>
<proteinExistence type="predicted"/>
<evidence type="ECO:0000313" key="4">
    <source>
        <dbReference type="EMBL" id="KAK3276152.1"/>
    </source>
</evidence>
<dbReference type="InterPro" id="IPR011032">
    <property type="entry name" value="GroES-like_sf"/>
</dbReference>
<dbReference type="SUPFAM" id="SSF50129">
    <property type="entry name" value="GroES-like"/>
    <property type="match status" value="1"/>
</dbReference>
<dbReference type="SUPFAM" id="SSF51735">
    <property type="entry name" value="NAD(P)-binding Rossmann-fold domains"/>
    <property type="match status" value="1"/>
</dbReference>
<dbReference type="InterPro" id="IPR036291">
    <property type="entry name" value="NAD(P)-bd_dom_sf"/>
</dbReference>
<reference evidence="4 5" key="1">
    <citation type="journal article" date="2015" name="Genome Biol. Evol.">
        <title>Comparative Genomics of a Bacterivorous Green Alga Reveals Evolutionary Causalities and Consequences of Phago-Mixotrophic Mode of Nutrition.</title>
        <authorList>
            <person name="Burns J.A."/>
            <person name="Paasch A."/>
            <person name="Narechania A."/>
            <person name="Kim E."/>
        </authorList>
    </citation>
    <scope>NUCLEOTIDE SEQUENCE [LARGE SCALE GENOMIC DNA]</scope>
    <source>
        <strain evidence="4 5">PLY_AMNH</strain>
    </source>
</reference>
<dbReference type="Gene3D" id="3.90.180.10">
    <property type="entry name" value="Medium-chain alcohol dehydrogenases, catalytic domain"/>
    <property type="match status" value="1"/>
</dbReference>
<dbReference type="GO" id="GO:0070402">
    <property type="term" value="F:NADPH binding"/>
    <property type="evidence" value="ECO:0007669"/>
    <property type="project" value="TreeGrafter"/>
</dbReference>
<dbReference type="SMART" id="SM00829">
    <property type="entry name" value="PKS_ER"/>
    <property type="match status" value="1"/>
</dbReference>
<evidence type="ECO:0000259" key="3">
    <source>
        <dbReference type="SMART" id="SM00829"/>
    </source>
</evidence>
<dbReference type="Gene3D" id="3.40.50.720">
    <property type="entry name" value="NAD(P)-binding Rossmann-like Domain"/>
    <property type="match status" value="1"/>
</dbReference>
<dbReference type="InterPro" id="IPR020843">
    <property type="entry name" value="ER"/>
</dbReference>
<dbReference type="PANTHER" id="PTHR48106:SF18">
    <property type="entry name" value="QUINONE OXIDOREDUCTASE PIG3"/>
    <property type="match status" value="1"/>
</dbReference>
<organism evidence="4 5">
    <name type="scientific">Cymbomonas tetramitiformis</name>
    <dbReference type="NCBI Taxonomy" id="36881"/>
    <lineage>
        <taxon>Eukaryota</taxon>
        <taxon>Viridiplantae</taxon>
        <taxon>Chlorophyta</taxon>
        <taxon>Pyramimonadophyceae</taxon>
        <taxon>Pyramimonadales</taxon>
        <taxon>Pyramimonadaceae</taxon>
        <taxon>Cymbomonas</taxon>
    </lineage>
</organism>
<evidence type="ECO:0000256" key="2">
    <source>
        <dbReference type="ARBA" id="ARBA00023002"/>
    </source>
</evidence>
<keyword evidence="2" id="KW-0560">Oxidoreductase</keyword>